<dbReference type="HAMAP" id="MF_01103">
    <property type="entry name" value="UPF0291"/>
    <property type="match status" value="1"/>
</dbReference>
<evidence type="ECO:0000313" key="3">
    <source>
        <dbReference type="EMBL" id="CUO26287.1"/>
    </source>
</evidence>
<dbReference type="PANTHER" id="PTHR37300">
    <property type="entry name" value="UPF0291 PROTEIN CBO2609/CLC_2481"/>
    <property type="match status" value="1"/>
</dbReference>
<comment type="subcellular location">
    <subcellularLocation>
        <location evidence="2">Cytoplasm</location>
    </subcellularLocation>
</comment>
<name>A0A174DM46_9CLOT</name>
<evidence type="ECO:0000313" key="4">
    <source>
        <dbReference type="Proteomes" id="UP000095594"/>
    </source>
</evidence>
<gene>
    <name evidence="3" type="ORF">ERS852471_01229</name>
</gene>
<reference evidence="3 4" key="1">
    <citation type="submission" date="2015-09" db="EMBL/GenBank/DDBJ databases">
        <authorList>
            <consortium name="Pathogen Informatics"/>
        </authorList>
    </citation>
    <scope>NUCLEOTIDE SEQUENCE [LARGE SCALE GENOMIC DNA]</scope>
    <source>
        <strain evidence="3 4">2789STDY5834856</strain>
    </source>
</reference>
<dbReference type="PANTHER" id="PTHR37300:SF1">
    <property type="entry name" value="UPF0291 PROTEIN YNZC"/>
    <property type="match status" value="1"/>
</dbReference>
<protein>
    <recommendedName>
        <fullName evidence="2">UPF0291 protein ERS852471_01229</fullName>
    </recommendedName>
</protein>
<organism evidence="3 4">
    <name type="scientific">Clostridium disporicum</name>
    <dbReference type="NCBI Taxonomy" id="84024"/>
    <lineage>
        <taxon>Bacteria</taxon>
        <taxon>Bacillati</taxon>
        <taxon>Bacillota</taxon>
        <taxon>Clostridia</taxon>
        <taxon>Eubacteriales</taxon>
        <taxon>Clostridiaceae</taxon>
        <taxon>Clostridium</taxon>
    </lineage>
</organism>
<dbReference type="GO" id="GO:0005737">
    <property type="term" value="C:cytoplasm"/>
    <property type="evidence" value="ECO:0007669"/>
    <property type="project" value="UniProtKB-SubCell"/>
</dbReference>
<comment type="similarity">
    <text evidence="2">Belongs to the UPF0291 family.</text>
</comment>
<dbReference type="SUPFAM" id="SSF158221">
    <property type="entry name" value="YnzC-like"/>
    <property type="match status" value="1"/>
</dbReference>
<dbReference type="InterPro" id="IPR009242">
    <property type="entry name" value="DUF896"/>
</dbReference>
<dbReference type="Pfam" id="PF05979">
    <property type="entry name" value="DUF896"/>
    <property type="match status" value="1"/>
</dbReference>
<accession>A0A174DM46</accession>
<dbReference type="RefSeq" id="WP_055264747.1">
    <property type="nucleotide sequence ID" value="NZ_CABIXQ010000007.1"/>
</dbReference>
<dbReference type="EMBL" id="CYZX01000007">
    <property type="protein sequence ID" value="CUO26287.1"/>
    <property type="molecule type" value="Genomic_DNA"/>
</dbReference>
<dbReference type="Proteomes" id="UP000095594">
    <property type="component" value="Unassembled WGS sequence"/>
</dbReference>
<evidence type="ECO:0000256" key="1">
    <source>
        <dbReference type="ARBA" id="ARBA00022490"/>
    </source>
</evidence>
<dbReference type="Gene3D" id="1.10.287.540">
    <property type="entry name" value="Helix hairpin bin"/>
    <property type="match status" value="1"/>
</dbReference>
<proteinExistence type="inferred from homology"/>
<keyword evidence="1 2" id="KW-0963">Cytoplasm</keyword>
<dbReference type="AlphaFoldDB" id="A0A174DM46"/>
<evidence type="ECO:0000256" key="2">
    <source>
        <dbReference type="HAMAP-Rule" id="MF_01103"/>
    </source>
</evidence>
<sequence length="63" mass="7654">MDYTKAPIDDVIKRINELYKKSKEEGLNEEEKEEQQKLRRRYIDNVKANFRVQLEGVELKKKQ</sequence>